<protein>
    <recommendedName>
        <fullName evidence="15">Cytochrome P450</fullName>
    </recommendedName>
</protein>
<feature type="non-terminal residue" evidence="13">
    <location>
        <position position="1"/>
    </location>
</feature>
<evidence type="ECO:0000256" key="12">
    <source>
        <dbReference type="RuleBase" id="RU000461"/>
    </source>
</evidence>
<comment type="subcellular location">
    <subcellularLocation>
        <location evidence="1">Membrane</location>
        <topology evidence="1">Single-pass membrane protein</topology>
    </subcellularLocation>
</comment>
<dbReference type="Gene3D" id="1.10.630.10">
    <property type="entry name" value="Cytochrome P450"/>
    <property type="match status" value="1"/>
</dbReference>
<dbReference type="GO" id="GO:0005506">
    <property type="term" value="F:iron ion binding"/>
    <property type="evidence" value="ECO:0007669"/>
    <property type="project" value="InterPro"/>
</dbReference>
<dbReference type="GO" id="GO:0020037">
    <property type="term" value="F:heme binding"/>
    <property type="evidence" value="ECO:0007669"/>
    <property type="project" value="InterPro"/>
</dbReference>
<evidence type="ECO:0008006" key="15">
    <source>
        <dbReference type="Google" id="ProtNLM"/>
    </source>
</evidence>
<dbReference type="Pfam" id="PF00067">
    <property type="entry name" value="p450"/>
    <property type="match status" value="1"/>
</dbReference>
<evidence type="ECO:0000256" key="10">
    <source>
        <dbReference type="ARBA" id="ARBA00023136"/>
    </source>
</evidence>
<evidence type="ECO:0000313" key="13">
    <source>
        <dbReference type="EMBL" id="EPS61172.1"/>
    </source>
</evidence>
<dbReference type="GO" id="GO:0004497">
    <property type="term" value="F:monooxygenase activity"/>
    <property type="evidence" value="ECO:0007669"/>
    <property type="project" value="UniProtKB-KW"/>
</dbReference>
<dbReference type="EMBL" id="AUSU01007037">
    <property type="protein sequence ID" value="EPS61172.1"/>
    <property type="molecule type" value="Genomic_DNA"/>
</dbReference>
<keyword evidence="10" id="KW-0472">Membrane</keyword>
<keyword evidence="5 11" id="KW-0479">Metal-binding</keyword>
<dbReference type="OrthoDB" id="1470350at2759"/>
<evidence type="ECO:0000256" key="7">
    <source>
        <dbReference type="ARBA" id="ARBA00023002"/>
    </source>
</evidence>
<reference evidence="13 14" key="1">
    <citation type="journal article" date="2013" name="BMC Genomics">
        <title>The miniature genome of a carnivorous plant Genlisea aurea contains a low number of genes and short non-coding sequences.</title>
        <authorList>
            <person name="Leushkin E.V."/>
            <person name="Sutormin R.A."/>
            <person name="Nabieva E.R."/>
            <person name="Penin A.A."/>
            <person name="Kondrashov A.S."/>
            <person name="Logacheva M.D."/>
        </authorList>
    </citation>
    <scope>NUCLEOTIDE SEQUENCE [LARGE SCALE GENOMIC DNA]</scope>
</reference>
<dbReference type="InterPro" id="IPR050665">
    <property type="entry name" value="Cytochrome_P450_Monooxygen"/>
</dbReference>
<keyword evidence="8 11" id="KW-0408">Iron</keyword>
<dbReference type="Proteomes" id="UP000015453">
    <property type="component" value="Unassembled WGS sequence"/>
</dbReference>
<dbReference type="InterPro" id="IPR017972">
    <property type="entry name" value="Cyt_P450_CS"/>
</dbReference>
<dbReference type="PRINTS" id="PR00463">
    <property type="entry name" value="EP450I"/>
</dbReference>
<organism evidence="13 14">
    <name type="scientific">Genlisea aurea</name>
    <dbReference type="NCBI Taxonomy" id="192259"/>
    <lineage>
        <taxon>Eukaryota</taxon>
        <taxon>Viridiplantae</taxon>
        <taxon>Streptophyta</taxon>
        <taxon>Embryophyta</taxon>
        <taxon>Tracheophyta</taxon>
        <taxon>Spermatophyta</taxon>
        <taxon>Magnoliopsida</taxon>
        <taxon>eudicotyledons</taxon>
        <taxon>Gunneridae</taxon>
        <taxon>Pentapetalae</taxon>
        <taxon>asterids</taxon>
        <taxon>lamiids</taxon>
        <taxon>Lamiales</taxon>
        <taxon>Lentibulariaceae</taxon>
        <taxon>Genlisea</taxon>
    </lineage>
</organism>
<keyword evidence="3 11" id="KW-0349">Heme</keyword>
<evidence type="ECO:0000256" key="5">
    <source>
        <dbReference type="ARBA" id="ARBA00022723"/>
    </source>
</evidence>
<evidence type="ECO:0000313" key="14">
    <source>
        <dbReference type="Proteomes" id="UP000015453"/>
    </source>
</evidence>
<comment type="cofactor">
    <cofactor evidence="11">
        <name>heme</name>
        <dbReference type="ChEBI" id="CHEBI:30413"/>
    </cofactor>
</comment>
<dbReference type="PRINTS" id="PR00385">
    <property type="entry name" value="P450"/>
</dbReference>
<keyword evidence="4" id="KW-0812">Transmembrane</keyword>
<dbReference type="AlphaFoldDB" id="S8DN76"/>
<comment type="caution">
    <text evidence="13">The sequence shown here is derived from an EMBL/GenBank/DDBJ whole genome shotgun (WGS) entry which is preliminary data.</text>
</comment>
<evidence type="ECO:0000256" key="9">
    <source>
        <dbReference type="ARBA" id="ARBA00023033"/>
    </source>
</evidence>
<keyword evidence="7 12" id="KW-0560">Oxidoreductase</keyword>
<dbReference type="PANTHER" id="PTHR24282:SF273">
    <property type="entry name" value="CYTOCHROME P450 CYP72A219-LIKE"/>
    <property type="match status" value="1"/>
</dbReference>
<evidence type="ECO:0000256" key="2">
    <source>
        <dbReference type="ARBA" id="ARBA00010617"/>
    </source>
</evidence>
<dbReference type="InterPro" id="IPR002401">
    <property type="entry name" value="Cyt_P450_E_grp-I"/>
</dbReference>
<dbReference type="InterPro" id="IPR001128">
    <property type="entry name" value="Cyt_P450"/>
</dbReference>
<dbReference type="GO" id="GO:0016020">
    <property type="term" value="C:membrane"/>
    <property type="evidence" value="ECO:0007669"/>
    <property type="project" value="UniProtKB-SubCell"/>
</dbReference>
<keyword evidence="6" id="KW-1133">Transmembrane helix</keyword>
<evidence type="ECO:0000256" key="3">
    <source>
        <dbReference type="ARBA" id="ARBA00022617"/>
    </source>
</evidence>
<evidence type="ECO:0000256" key="11">
    <source>
        <dbReference type="PIRSR" id="PIRSR602401-1"/>
    </source>
</evidence>
<gene>
    <name evidence="13" type="ORF">M569_13627</name>
</gene>
<name>S8DN76_9LAMI</name>
<dbReference type="PROSITE" id="PS00086">
    <property type="entry name" value="CYTOCHROME_P450"/>
    <property type="match status" value="1"/>
</dbReference>
<comment type="similarity">
    <text evidence="2 12">Belongs to the cytochrome P450 family.</text>
</comment>
<dbReference type="InterPro" id="IPR036396">
    <property type="entry name" value="Cyt_P450_sf"/>
</dbReference>
<keyword evidence="14" id="KW-1185">Reference proteome</keyword>
<dbReference type="SUPFAM" id="SSF48264">
    <property type="entry name" value="Cytochrome P450"/>
    <property type="match status" value="1"/>
</dbReference>
<keyword evidence="9 12" id="KW-0503">Monooxygenase</keyword>
<sequence length="506" mass="58005">SLAIVVVFYVFRFLNYAYFQPKKLDKLLRRNGFRGNEYKFLHGDLKEIAKATKAGAGKPVNFEDDFKPRVYGFFLKTINAHGNCSFFWSGTRPTILINDADLVKEILNKPDDYGKPLRTNPLQNLFIRGLVAHEGEKWTKHRRIMNPAFHLEKLKLMVPAFRMSAEEILYKWEGYASPDGSKEYDVWPDIQKITSDAISRTAFGSKYGDGRKIFQLLTEQAANVVKSYQLPYIPGSQYLPTKMNRRMKEIERELQTLISGLIDQRINSMKAGEPMSNDLLGIMLESNFQEMKQNKSKNSGMTLDDIAEECKLFYFGGQETTSILLVWTVILLSRYPEWQDKAREEVLSVFGNQPPHYDGLNQLKIVTMILNEVLRLYPPVPAYGRRAKEEIKLGKYTLPKDATVQLQILLLHHNTKIWGDDALRFNPERFSEGVVKAQKVPGVFFPFGYGARMCIGQSFTMVEARVVLAMMLQKFSFQLSSSYVHAPFATMTIKPQHGAPLILHKL</sequence>
<feature type="binding site" description="axial binding residue" evidence="11">
    <location>
        <position position="454"/>
    </location>
    <ligand>
        <name>heme</name>
        <dbReference type="ChEBI" id="CHEBI:30413"/>
    </ligand>
    <ligandPart>
        <name>Fe</name>
        <dbReference type="ChEBI" id="CHEBI:18248"/>
    </ligandPart>
</feature>
<dbReference type="PANTHER" id="PTHR24282">
    <property type="entry name" value="CYTOCHROME P450 FAMILY MEMBER"/>
    <property type="match status" value="1"/>
</dbReference>
<evidence type="ECO:0000256" key="1">
    <source>
        <dbReference type="ARBA" id="ARBA00004167"/>
    </source>
</evidence>
<proteinExistence type="inferred from homology"/>
<evidence type="ECO:0000256" key="4">
    <source>
        <dbReference type="ARBA" id="ARBA00022692"/>
    </source>
</evidence>
<dbReference type="GO" id="GO:0016705">
    <property type="term" value="F:oxidoreductase activity, acting on paired donors, with incorporation or reduction of molecular oxygen"/>
    <property type="evidence" value="ECO:0007669"/>
    <property type="project" value="InterPro"/>
</dbReference>
<accession>S8DN76</accession>
<evidence type="ECO:0000256" key="8">
    <source>
        <dbReference type="ARBA" id="ARBA00023004"/>
    </source>
</evidence>
<evidence type="ECO:0000256" key="6">
    <source>
        <dbReference type="ARBA" id="ARBA00022989"/>
    </source>
</evidence>